<evidence type="ECO:0000313" key="3">
    <source>
        <dbReference type="EMBL" id="MBB3174283.1"/>
    </source>
</evidence>
<dbReference type="InterPro" id="IPR022742">
    <property type="entry name" value="Hydrolase_4"/>
</dbReference>
<dbReference type="EMBL" id="JACHXV010000007">
    <property type="protein sequence ID" value="MBB3174283.1"/>
    <property type="molecule type" value="Genomic_DNA"/>
</dbReference>
<accession>A0A839V0T5</accession>
<reference evidence="3 4" key="1">
    <citation type="submission" date="2020-08" db="EMBL/GenBank/DDBJ databases">
        <title>Genomic Encyclopedia of Type Strains, Phase III (KMG-III): the genomes of soil and plant-associated and newly described type strains.</title>
        <authorList>
            <person name="Whitman W."/>
        </authorList>
    </citation>
    <scope>NUCLEOTIDE SEQUENCE [LARGE SCALE GENOMIC DNA]</scope>
    <source>
        <strain evidence="3 4">CECT 8088</strain>
    </source>
</reference>
<keyword evidence="4" id="KW-1185">Reference proteome</keyword>
<dbReference type="GO" id="GO:0004553">
    <property type="term" value="F:hydrolase activity, hydrolyzing O-glycosyl compounds"/>
    <property type="evidence" value="ECO:0007669"/>
    <property type="project" value="TreeGrafter"/>
</dbReference>
<dbReference type="PANTHER" id="PTHR16138">
    <property type="entry name" value="MYCOPHENOLIC ACID ACYL-GLUCURONIDE ESTERASE, MITOCHONDRIAL"/>
    <property type="match status" value="1"/>
</dbReference>
<name>A0A839V0T5_9PROT</name>
<dbReference type="InterPro" id="IPR052382">
    <property type="entry name" value="ABHD10_acyl-thioesterase"/>
</dbReference>
<dbReference type="Proteomes" id="UP000557688">
    <property type="component" value="Unassembled WGS sequence"/>
</dbReference>
<evidence type="ECO:0000313" key="4">
    <source>
        <dbReference type="Proteomes" id="UP000557688"/>
    </source>
</evidence>
<dbReference type="InterPro" id="IPR029058">
    <property type="entry name" value="AB_hydrolase_fold"/>
</dbReference>
<dbReference type="AlphaFoldDB" id="A0A839V0T5"/>
<dbReference type="RefSeq" id="WP_183275202.1">
    <property type="nucleotide sequence ID" value="NZ_JACHXV010000007.1"/>
</dbReference>
<evidence type="ECO:0000259" key="2">
    <source>
        <dbReference type="Pfam" id="PF12146"/>
    </source>
</evidence>
<keyword evidence="1" id="KW-0378">Hydrolase</keyword>
<proteinExistence type="predicted"/>
<gene>
    <name evidence="3" type="ORF">FHR90_002124</name>
</gene>
<organism evidence="3 4">
    <name type="scientific">Endobacter medicaginis</name>
    <dbReference type="NCBI Taxonomy" id="1181271"/>
    <lineage>
        <taxon>Bacteria</taxon>
        <taxon>Pseudomonadati</taxon>
        <taxon>Pseudomonadota</taxon>
        <taxon>Alphaproteobacteria</taxon>
        <taxon>Acetobacterales</taxon>
        <taxon>Acetobacteraceae</taxon>
        <taxon>Endobacter</taxon>
    </lineage>
</organism>
<dbReference type="PANTHER" id="PTHR16138:SF7">
    <property type="entry name" value="PALMITOYL-PROTEIN THIOESTERASE ABHD10, MITOCHONDRIAL"/>
    <property type="match status" value="1"/>
</dbReference>
<dbReference type="Pfam" id="PF12146">
    <property type="entry name" value="Hydrolase_4"/>
    <property type="match status" value="1"/>
</dbReference>
<dbReference type="Gene3D" id="3.40.50.1820">
    <property type="entry name" value="alpha/beta hydrolase"/>
    <property type="match status" value="1"/>
</dbReference>
<dbReference type="SUPFAM" id="SSF53474">
    <property type="entry name" value="alpha/beta-Hydrolases"/>
    <property type="match status" value="1"/>
</dbReference>
<feature type="domain" description="Serine aminopeptidase S33" evidence="2">
    <location>
        <begin position="30"/>
        <end position="150"/>
    </location>
</feature>
<protein>
    <submittedName>
        <fullName evidence="3">Pimeloyl-ACP methyl ester carboxylesterase</fullName>
    </submittedName>
</protein>
<sequence>MNLFDTPALHLHRDDAPHLAWRHRPAGPGRPTVLYLHGLGSDMAGDKARAIAAWAEAGDAGMLALDYRGHGQSGGRFEDGGPGLWLRDTLDVLKAAAVAGPVRLVGSSIGGWVTLLAARALGQRCDGLVLIAAAPDITTQMQAGFSPEQRAALARDGVAEVPTPWGPPFRISQSMLDDAAAHFVMRQKLMITAPVRLLHGQRDGEVPWPLSLAIAEHLEADDVRVLLVKDGDHRLSRPADLALLCEALASLHPA</sequence>
<comment type="caution">
    <text evidence="3">The sequence shown here is derived from an EMBL/GenBank/DDBJ whole genome shotgun (WGS) entry which is preliminary data.</text>
</comment>
<evidence type="ECO:0000256" key="1">
    <source>
        <dbReference type="ARBA" id="ARBA00022801"/>
    </source>
</evidence>